<comment type="caution">
    <text evidence="2">The sequence shown here is derived from an EMBL/GenBank/DDBJ whole genome shotgun (WGS) entry which is preliminary data.</text>
</comment>
<proteinExistence type="predicted"/>
<dbReference type="RefSeq" id="WP_267264182.1">
    <property type="nucleotide sequence ID" value="NZ_JAOVZW010000001.1"/>
</dbReference>
<evidence type="ECO:0000256" key="1">
    <source>
        <dbReference type="SAM" id="Phobius"/>
    </source>
</evidence>
<feature type="transmembrane region" description="Helical" evidence="1">
    <location>
        <begin position="7"/>
        <end position="28"/>
    </location>
</feature>
<organism evidence="2 3">
    <name type="scientific">Chryseobacterium formosus</name>
    <dbReference type="NCBI Taxonomy" id="1537363"/>
    <lineage>
        <taxon>Bacteria</taxon>
        <taxon>Pseudomonadati</taxon>
        <taxon>Bacteroidota</taxon>
        <taxon>Flavobacteriia</taxon>
        <taxon>Flavobacteriales</taxon>
        <taxon>Weeksellaceae</taxon>
        <taxon>Chryseobacterium group</taxon>
        <taxon>Chryseobacterium</taxon>
    </lineage>
</organism>
<keyword evidence="1" id="KW-1133">Transmembrane helix</keyword>
<dbReference type="Proteomes" id="UP001073122">
    <property type="component" value="Unassembled WGS sequence"/>
</dbReference>
<keyword evidence="3" id="KW-1185">Reference proteome</keyword>
<evidence type="ECO:0000313" key="2">
    <source>
        <dbReference type="EMBL" id="MCX8522868.1"/>
    </source>
</evidence>
<accession>A0ABT3XNH5</accession>
<evidence type="ECO:0000313" key="3">
    <source>
        <dbReference type="Proteomes" id="UP001073122"/>
    </source>
</evidence>
<protein>
    <submittedName>
        <fullName evidence="2">Uncharacterized protein</fullName>
    </submittedName>
</protein>
<dbReference type="EMBL" id="JAOVZW010000001">
    <property type="protein sequence ID" value="MCX8522868.1"/>
    <property type="molecule type" value="Genomic_DNA"/>
</dbReference>
<keyword evidence="1" id="KW-0472">Membrane</keyword>
<keyword evidence="1" id="KW-0812">Transmembrane</keyword>
<gene>
    <name evidence="2" type="ORF">OF897_02900</name>
</gene>
<reference evidence="2" key="1">
    <citation type="submission" date="2022-10" db="EMBL/GenBank/DDBJ databases">
        <title>Chryseobacterium sp. nov., a novel bacterial species.</title>
        <authorList>
            <person name="Cao Y."/>
        </authorList>
    </citation>
    <scope>NUCLEOTIDE SEQUENCE</scope>
    <source>
        <strain evidence="2">CCTCC AB2015118</strain>
    </source>
</reference>
<feature type="transmembrane region" description="Helical" evidence="1">
    <location>
        <begin position="34"/>
        <end position="51"/>
    </location>
</feature>
<name>A0ABT3XNH5_9FLAO</name>
<feature type="transmembrane region" description="Helical" evidence="1">
    <location>
        <begin position="63"/>
        <end position="82"/>
    </location>
</feature>
<sequence>MRNNLQTAQGIISILAIICLAVGWFKIFPGDINYFLSARLFYILIGISFIVQGRMLMLTNPKFMYPMYAAAGLCIVGAFLPVNSSLNIIKTIGLLGGVVISFISRSQYRQ</sequence>